<keyword evidence="7" id="KW-1185">Reference proteome</keyword>
<keyword evidence="2 4" id="KW-0547">Nucleotide-binding</keyword>
<protein>
    <recommendedName>
        <fullName evidence="5">ATP-grasp domain-containing protein</fullName>
    </recommendedName>
</protein>
<reference evidence="6 7" key="1">
    <citation type="submission" date="2017-02" db="EMBL/GenBank/DDBJ databases">
        <authorList>
            <person name="Jeong S."/>
        </authorList>
    </citation>
    <scope>NUCLEOTIDE SEQUENCE [LARGE SCALE GENOMIC DNA]</scope>
    <source>
        <strain evidence="6 7">RMAR6-6</strain>
        <plasmid evidence="6 7">unnamed1</plasmid>
    </source>
</reference>
<keyword evidence="6" id="KW-0614">Plasmid</keyword>
<dbReference type="SUPFAM" id="SSF56059">
    <property type="entry name" value="Glutathione synthetase ATP-binding domain-like"/>
    <property type="match status" value="1"/>
</dbReference>
<dbReference type="Proteomes" id="UP000188174">
    <property type="component" value="Plasmid unnamed1"/>
</dbReference>
<evidence type="ECO:0000313" key="7">
    <source>
        <dbReference type="Proteomes" id="UP000188174"/>
    </source>
</evidence>
<gene>
    <name evidence="6" type="ORF">B0E33_28650</name>
</gene>
<dbReference type="PROSITE" id="PS50975">
    <property type="entry name" value="ATP_GRASP"/>
    <property type="match status" value="1"/>
</dbReference>
<geneLocation type="plasmid" evidence="6 7">
    <name>unnamed1</name>
</geneLocation>
<dbReference type="Gene3D" id="3.30.1490.20">
    <property type="entry name" value="ATP-grasp fold, A domain"/>
    <property type="match status" value="1"/>
</dbReference>
<dbReference type="InterPro" id="IPR013815">
    <property type="entry name" value="ATP_grasp_subdomain_1"/>
</dbReference>
<proteinExistence type="predicted"/>
<accession>A0ABM6IC20</accession>
<keyword evidence="3 4" id="KW-0067">ATP-binding</keyword>
<evidence type="ECO:0000256" key="3">
    <source>
        <dbReference type="ARBA" id="ARBA00022840"/>
    </source>
</evidence>
<dbReference type="EMBL" id="CP019631">
    <property type="protein sequence ID" value="AQQ08074.1"/>
    <property type="molecule type" value="Genomic_DNA"/>
</dbReference>
<dbReference type="Gene3D" id="3.30.470.20">
    <property type="entry name" value="ATP-grasp fold, B domain"/>
    <property type="match status" value="1"/>
</dbReference>
<name>A0ABM6IC20_9HYPH</name>
<evidence type="ECO:0000256" key="1">
    <source>
        <dbReference type="ARBA" id="ARBA00022598"/>
    </source>
</evidence>
<dbReference type="PANTHER" id="PTHR43585">
    <property type="entry name" value="FUMIPYRROLE BIOSYNTHESIS PROTEIN C"/>
    <property type="match status" value="1"/>
</dbReference>
<dbReference type="InterPro" id="IPR011761">
    <property type="entry name" value="ATP-grasp"/>
</dbReference>
<evidence type="ECO:0000313" key="6">
    <source>
        <dbReference type="EMBL" id="AQQ08074.1"/>
    </source>
</evidence>
<dbReference type="Gene3D" id="3.40.50.20">
    <property type="match status" value="1"/>
</dbReference>
<evidence type="ECO:0000256" key="4">
    <source>
        <dbReference type="PROSITE-ProRule" id="PRU00409"/>
    </source>
</evidence>
<dbReference type="InterPro" id="IPR003806">
    <property type="entry name" value="ATP-grasp_PylC-type"/>
</dbReference>
<dbReference type="InterPro" id="IPR048764">
    <property type="entry name" value="PylC_N"/>
</dbReference>
<feature type="domain" description="ATP-grasp" evidence="5">
    <location>
        <begin position="107"/>
        <end position="279"/>
    </location>
</feature>
<dbReference type="Pfam" id="PF02655">
    <property type="entry name" value="ATP-grasp_3"/>
    <property type="match status" value="1"/>
</dbReference>
<organism evidence="6 7">
    <name type="scientific">Roseibium algicola</name>
    <dbReference type="NCBI Taxonomy" id="2857014"/>
    <lineage>
        <taxon>Bacteria</taxon>
        <taxon>Pseudomonadati</taxon>
        <taxon>Pseudomonadota</taxon>
        <taxon>Alphaproteobacteria</taxon>
        <taxon>Hyphomicrobiales</taxon>
        <taxon>Stappiaceae</taxon>
        <taxon>Roseibium</taxon>
    </lineage>
</organism>
<evidence type="ECO:0000259" key="5">
    <source>
        <dbReference type="PROSITE" id="PS50975"/>
    </source>
</evidence>
<sequence length="305" mass="33258">MLQCFRSAADHLGIQLEILACDLAPDLSAACAAADRAFAVPRCDDPSYANAILDIVRDNRVDLVVPTIDTELMALACVSDAFTQLGARVHVASTEVIEIVRDKRLTSEMLEAAGVPVPKSLGHEALLSDPDALGWPVFAKPSGGSASRGLQVFQAIEELPGRFEEPMVFQQFLRGPEYTINMFVDSGGSLRTVVPHLRIQIRAGEVEKGRTVRRDDFRQIAEGVHRALPSLTGVACFQVIDDPELGPRVIEINARFGGGYPLADHAGARFAQWLLEEVSGLPCSANDDWRENVKMLRYDSAIYDG</sequence>
<dbReference type="PANTHER" id="PTHR43585:SF2">
    <property type="entry name" value="ATP-GRASP ENZYME FSQD"/>
    <property type="match status" value="1"/>
</dbReference>
<evidence type="ECO:0000256" key="2">
    <source>
        <dbReference type="ARBA" id="ARBA00022741"/>
    </source>
</evidence>
<dbReference type="Pfam" id="PF21360">
    <property type="entry name" value="PylC-like_N"/>
    <property type="match status" value="1"/>
</dbReference>
<dbReference type="InterPro" id="IPR052032">
    <property type="entry name" value="ATP-dep_AA_Ligase"/>
</dbReference>
<keyword evidence="1" id="KW-0436">Ligase</keyword>